<dbReference type="Gene3D" id="2.160.20.120">
    <property type="match status" value="1"/>
</dbReference>
<gene>
    <name evidence="3" type="ORF">SAMN06265371_102336</name>
</gene>
<name>A0A238W1S9_9FLAO</name>
<proteinExistence type="predicted"/>
<dbReference type="OrthoDB" id="704821at2"/>
<reference evidence="3 4" key="1">
    <citation type="submission" date="2017-06" db="EMBL/GenBank/DDBJ databases">
        <authorList>
            <person name="Kim H.J."/>
            <person name="Triplett B.A."/>
        </authorList>
    </citation>
    <scope>NUCLEOTIDE SEQUENCE [LARGE SCALE GENOMIC DNA]</scope>
    <source>
        <strain evidence="3 4">DSM 29150</strain>
    </source>
</reference>
<feature type="chain" id="PRO_5013054119" evidence="1">
    <location>
        <begin position="18"/>
        <end position="223"/>
    </location>
</feature>
<feature type="signal peptide" evidence="1">
    <location>
        <begin position="1"/>
        <end position="17"/>
    </location>
</feature>
<keyword evidence="4" id="KW-1185">Reference proteome</keyword>
<dbReference type="Pfam" id="PF10988">
    <property type="entry name" value="DUF2807"/>
    <property type="match status" value="1"/>
</dbReference>
<dbReference type="EMBL" id="FZNT01000002">
    <property type="protein sequence ID" value="SNR40361.1"/>
    <property type="molecule type" value="Genomic_DNA"/>
</dbReference>
<dbReference type="RefSeq" id="WP_089380522.1">
    <property type="nucleotide sequence ID" value="NZ_FZNT01000002.1"/>
</dbReference>
<evidence type="ECO:0000313" key="3">
    <source>
        <dbReference type="EMBL" id="SNR40361.1"/>
    </source>
</evidence>
<feature type="domain" description="Putative auto-transporter adhesin head GIN" evidence="2">
    <location>
        <begin position="27"/>
        <end position="207"/>
    </location>
</feature>
<protein>
    <submittedName>
        <fullName evidence="3">Putative auto-transporter adhesin, head GIN domain</fullName>
    </submittedName>
</protein>
<dbReference type="InterPro" id="IPR021255">
    <property type="entry name" value="DUF2807"/>
</dbReference>
<accession>A0A238W1S9</accession>
<evidence type="ECO:0000259" key="2">
    <source>
        <dbReference type="Pfam" id="PF10988"/>
    </source>
</evidence>
<dbReference type="Proteomes" id="UP000198384">
    <property type="component" value="Unassembled WGS sequence"/>
</dbReference>
<evidence type="ECO:0000256" key="1">
    <source>
        <dbReference type="SAM" id="SignalP"/>
    </source>
</evidence>
<keyword evidence="1" id="KW-0732">Signal</keyword>
<organism evidence="3 4">
    <name type="scientific">Lutibacter agarilyticus</name>
    <dbReference type="NCBI Taxonomy" id="1109740"/>
    <lineage>
        <taxon>Bacteria</taxon>
        <taxon>Pseudomonadati</taxon>
        <taxon>Bacteroidota</taxon>
        <taxon>Flavobacteriia</taxon>
        <taxon>Flavobacteriales</taxon>
        <taxon>Flavobacteriaceae</taxon>
        <taxon>Lutibacter</taxon>
    </lineage>
</organism>
<evidence type="ECO:0000313" key="4">
    <source>
        <dbReference type="Proteomes" id="UP000198384"/>
    </source>
</evidence>
<dbReference type="AlphaFoldDB" id="A0A238W1S9"/>
<sequence>MKKLTLLLLLTTSLLFSQEAIETKLGDFNTLKVFSGLEVELIKANETKVVVTGTKANQVSVKNKNGTLKFSLKLIEGFKYDDVTIKLYYQDNIATLDANEGSHIFSNEIIKQQHLELKTQEGAHIEMSLAIKYLTVKCVSGGIIDIEGTVQNQKIEANTGGIYKGFEVQSIQTTAVSSAGAVVEVTVSEMLDAKVNFGGTIYYKGNPEALKTKKVIGGKIEQK</sequence>